<keyword evidence="3 12" id="KW-0547">Nucleotide-binding</keyword>
<organism evidence="14 15">
    <name type="scientific">Candidatus Methylumidiphilus alinenensis</name>
    <dbReference type="NCBI Taxonomy" id="2202197"/>
    <lineage>
        <taxon>Bacteria</taxon>
        <taxon>Pseudomonadati</taxon>
        <taxon>Pseudomonadota</taxon>
        <taxon>Gammaproteobacteria</taxon>
        <taxon>Methylococcales</taxon>
        <taxon>Candidatus Methylumidiphilus</taxon>
    </lineage>
</organism>
<dbReference type="InterPro" id="IPR038363">
    <property type="entry name" value="LepA_C_sf"/>
</dbReference>
<comment type="caution">
    <text evidence="14">The sequence shown here is derived from an EMBL/GenBank/DDBJ whole genome shotgun (WGS) entry which is preliminary data.</text>
</comment>
<protein>
    <recommendedName>
        <fullName evidence="11 12">Elongation factor 4</fullName>
        <shortName evidence="12">EF-4</shortName>
        <ecNumber evidence="11 12">3.6.5.n1</ecNumber>
    </recommendedName>
    <alternativeName>
        <fullName evidence="12">Ribosomal back-translocase LepA</fullName>
    </alternativeName>
</protein>
<comment type="subcellular location">
    <subcellularLocation>
        <location evidence="12">Cell membrane</location>
        <topology evidence="12">Peripheral membrane protein</topology>
        <orientation evidence="12">Cytoplasmic side</orientation>
    </subcellularLocation>
</comment>
<evidence type="ECO:0000259" key="13">
    <source>
        <dbReference type="PROSITE" id="PS51722"/>
    </source>
</evidence>
<evidence type="ECO:0000256" key="9">
    <source>
        <dbReference type="ARBA" id="ARBA00057626"/>
    </source>
</evidence>
<dbReference type="SUPFAM" id="SSF52540">
    <property type="entry name" value="P-loop containing nucleoside triphosphate hydrolases"/>
    <property type="match status" value="1"/>
</dbReference>
<dbReference type="GO" id="GO:0097216">
    <property type="term" value="F:guanosine tetraphosphate binding"/>
    <property type="evidence" value="ECO:0007669"/>
    <property type="project" value="UniProtKB-ARBA"/>
</dbReference>
<dbReference type="Gene3D" id="2.40.30.10">
    <property type="entry name" value="Translation factors"/>
    <property type="match status" value="1"/>
</dbReference>
<keyword evidence="14" id="KW-0251">Elongation factor</keyword>
<evidence type="ECO:0000256" key="1">
    <source>
        <dbReference type="ARBA" id="ARBA00005454"/>
    </source>
</evidence>
<keyword evidence="2 12" id="KW-1003">Cell membrane</keyword>
<dbReference type="Pfam" id="PF00009">
    <property type="entry name" value="GTP_EFTU"/>
    <property type="match status" value="1"/>
</dbReference>
<evidence type="ECO:0000256" key="11">
    <source>
        <dbReference type="ARBA" id="ARBA00066744"/>
    </source>
</evidence>
<evidence type="ECO:0000313" key="15">
    <source>
        <dbReference type="Proteomes" id="UP000249396"/>
    </source>
</evidence>
<dbReference type="CDD" id="cd03699">
    <property type="entry name" value="EF4_II"/>
    <property type="match status" value="1"/>
</dbReference>
<dbReference type="SUPFAM" id="SSF54980">
    <property type="entry name" value="EF-G C-terminal domain-like"/>
    <property type="match status" value="2"/>
</dbReference>
<keyword evidence="4 12" id="KW-0378">Hydrolase</keyword>
<dbReference type="InterPro" id="IPR035647">
    <property type="entry name" value="EFG_III/V"/>
</dbReference>
<dbReference type="InterPro" id="IPR000795">
    <property type="entry name" value="T_Tr_GTP-bd_dom"/>
</dbReference>
<dbReference type="FunFam" id="3.30.70.240:FF:000007">
    <property type="entry name" value="Translation factor GUF1, mitochondrial"/>
    <property type="match status" value="1"/>
</dbReference>
<gene>
    <name evidence="12" type="primary">lepA</name>
    <name evidence="14" type="ORF">DM484_28600</name>
</gene>
<dbReference type="GO" id="GO:0005525">
    <property type="term" value="F:GTP binding"/>
    <property type="evidence" value="ECO:0007669"/>
    <property type="project" value="UniProtKB-UniRule"/>
</dbReference>
<dbReference type="InterPro" id="IPR006297">
    <property type="entry name" value="EF-4"/>
</dbReference>
<keyword evidence="6 12" id="KW-0342">GTP-binding</keyword>
<dbReference type="Gene3D" id="3.40.50.300">
    <property type="entry name" value="P-loop containing nucleotide triphosphate hydrolases"/>
    <property type="match status" value="1"/>
</dbReference>
<comment type="similarity">
    <text evidence="10">Belongs to the GTP-binding elongation factor family. LepA subfamily.</text>
</comment>
<dbReference type="GO" id="GO:0003924">
    <property type="term" value="F:GTPase activity"/>
    <property type="evidence" value="ECO:0007669"/>
    <property type="project" value="UniProtKB-UniRule"/>
</dbReference>
<dbReference type="CDD" id="cd03709">
    <property type="entry name" value="lepA_C"/>
    <property type="match status" value="1"/>
</dbReference>
<dbReference type="FunFam" id="3.30.70.870:FF:000004">
    <property type="entry name" value="Translation factor GUF1, mitochondrial"/>
    <property type="match status" value="1"/>
</dbReference>
<dbReference type="GO" id="GO:0003746">
    <property type="term" value="F:translation elongation factor activity"/>
    <property type="evidence" value="ECO:0007669"/>
    <property type="project" value="UniProtKB-UniRule"/>
</dbReference>
<evidence type="ECO:0000256" key="3">
    <source>
        <dbReference type="ARBA" id="ARBA00022741"/>
    </source>
</evidence>
<dbReference type="InterPro" id="IPR013842">
    <property type="entry name" value="LepA_CTD"/>
</dbReference>
<dbReference type="GO" id="GO:0043022">
    <property type="term" value="F:ribosome binding"/>
    <property type="evidence" value="ECO:0007669"/>
    <property type="project" value="UniProtKB-UniRule"/>
</dbReference>
<reference evidence="14 15" key="1">
    <citation type="journal article" date="2018" name="Aquat. Microb. Ecol.">
        <title>Gammaproteobacterial methanotrophs dominate.</title>
        <authorList>
            <person name="Rissanen A.J."/>
            <person name="Saarenheimo J."/>
            <person name="Tiirola M."/>
            <person name="Peura S."/>
            <person name="Aalto S.L."/>
            <person name="Karvinen A."/>
            <person name="Nykanen H."/>
        </authorList>
    </citation>
    <scope>NUCLEOTIDE SEQUENCE [LARGE SCALE GENOMIC DNA]</scope>
    <source>
        <strain evidence="14">AMbin10</strain>
    </source>
</reference>
<dbReference type="GO" id="GO:0005886">
    <property type="term" value="C:plasma membrane"/>
    <property type="evidence" value="ECO:0007669"/>
    <property type="project" value="UniProtKB-SubCell"/>
</dbReference>
<evidence type="ECO:0000313" key="14">
    <source>
        <dbReference type="EMBL" id="PZN70252.1"/>
    </source>
</evidence>
<accession>A0A2W4QDF5</accession>
<dbReference type="PANTHER" id="PTHR43512:SF4">
    <property type="entry name" value="TRANSLATION FACTOR GUF1 HOMOLOG, CHLOROPLASTIC"/>
    <property type="match status" value="1"/>
</dbReference>
<dbReference type="Gene3D" id="3.30.70.240">
    <property type="match status" value="1"/>
</dbReference>
<dbReference type="HAMAP" id="MF_00071">
    <property type="entry name" value="LepA"/>
    <property type="match status" value="1"/>
</dbReference>
<dbReference type="SMART" id="SM00838">
    <property type="entry name" value="EFG_C"/>
    <property type="match status" value="1"/>
</dbReference>
<dbReference type="Gene3D" id="3.30.70.2570">
    <property type="entry name" value="Elongation factor 4, C-terminal domain"/>
    <property type="match status" value="1"/>
</dbReference>
<evidence type="ECO:0000256" key="7">
    <source>
        <dbReference type="ARBA" id="ARBA00023136"/>
    </source>
</evidence>
<name>A0A2W4QDF5_9GAMM</name>
<comment type="similarity">
    <text evidence="1 12">Belongs to the TRAFAC class translation factor GTPase superfamily. Classic translation factor GTPase family. LepA subfamily.</text>
</comment>
<comment type="function">
    <text evidence="9 12">Required for accurate and efficient protein synthesis under certain stress conditions. May act as a fidelity factor of the translation reaction, by catalyzing a one-codon backward translocation of tRNAs on improperly translocated ribosomes. Back-translocation proceeds from a post-translocation (POST) complex to a pre-translocation (PRE) complex, thus giving elongation factor G a second chance to translocate the tRNAs correctly. Binds to ribosomes in a GTP-dependent manner.</text>
</comment>
<sequence>MTDLNHIRNFSIIAHIDHGKSTLADRFIQLCGGLSDREMENQVLDTMDIERERGITIKAQSVTLDYNARNGRTYRLNFIDTPGHVDFSYEVSRSLAACEGALLVVDAAQGVEAQSVANCYTALEQGLEVLPILNKIDLPSADPDKVIKEIEEIIGIPAEDAVRISAKTGEGVVDVLEQLVERIPPPQGDADAPLQALIIDSWFDNYLGVVSLVRVKNGTMSKKQKITIMSTGKSHMVDQVGVFTPKRLEKSVLGPGEVGFMVASIKDIYGAPVGDTITQTDNPATEQLPGFQKVQPRVFAGIFPVEAEDYENLREALSKLNLNDAALQYEPETSQALGFGFRIGFLGMLHMEIIQERLEREYDLNLITSAPTVIYEVITTKGETIQIDNPSKLPPPHEMDEILEPIIQANILVPQDYLGSVINLCIEKRGVQKKMQFMGSQVALSFELPLSEVVLDFFDRLKSVSRGFASFDYEFLRFQSAPLVKVDILINGERVDALSLILHRDISQNRGRDLVEKMKELIPRQMFEVAIQAAIGAKIIARSTVKAMSKNVLAKCYGGDTTRKKKLLEKQKAGKKRMKQVGKVDIPQDAFLAILRVNKD</sequence>
<feature type="domain" description="Tr-type G" evidence="13">
    <location>
        <begin position="5"/>
        <end position="187"/>
    </location>
</feature>
<dbReference type="GO" id="GO:0045727">
    <property type="term" value="P:positive regulation of translation"/>
    <property type="evidence" value="ECO:0007669"/>
    <property type="project" value="UniProtKB-UniRule"/>
</dbReference>
<dbReference type="EMBL" id="QJPH01000559">
    <property type="protein sequence ID" value="PZN70252.1"/>
    <property type="molecule type" value="Genomic_DNA"/>
</dbReference>
<evidence type="ECO:0000256" key="8">
    <source>
        <dbReference type="ARBA" id="ARBA00050293"/>
    </source>
</evidence>
<dbReference type="InterPro" id="IPR000640">
    <property type="entry name" value="EFG_V-like"/>
</dbReference>
<feature type="binding site" evidence="12">
    <location>
        <begin position="134"/>
        <end position="137"/>
    </location>
    <ligand>
        <name>GTP</name>
        <dbReference type="ChEBI" id="CHEBI:37565"/>
    </ligand>
</feature>
<dbReference type="Gene3D" id="3.30.70.870">
    <property type="entry name" value="Elongation Factor G (Translational Gtpase), domain 3"/>
    <property type="match status" value="1"/>
</dbReference>
<dbReference type="PROSITE" id="PS51722">
    <property type="entry name" value="G_TR_2"/>
    <property type="match status" value="1"/>
</dbReference>
<dbReference type="FunFam" id="3.40.50.300:FF:000078">
    <property type="entry name" value="Elongation factor 4"/>
    <property type="match status" value="1"/>
</dbReference>
<dbReference type="Proteomes" id="UP000249396">
    <property type="component" value="Unassembled WGS sequence"/>
</dbReference>
<dbReference type="InterPro" id="IPR035654">
    <property type="entry name" value="LepA_IV"/>
</dbReference>
<keyword evidence="7 12" id="KW-0472">Membrane</keyword>
<evidence type="ECO:0000256" key="12">
    <source>
        <dbReference type="HAMAP-Rule" id="MF_00071"/>
    </source>
</evidence>
<dbReference type="AlphaFoldDB" id="A0A2W4QDF5"/>
<evidence type="ECO:0000256" key="6">
    <source>
        <dbReference type="ARBA" id="ARBA00023134"/>
    </source>
</evidence>
<evidence type="ECO:0000256" key="4">
    <source>
        <dbReference type="ARBA" id="ARBA00022801"/>
    </source>
</evidence>
<dbReference type="PRINTS" id="PR00315">
    <property type="entry name" value="ELONGATNFCT"/>
</dbReference>
<dbReference type="PANTHER" id="PTHR43512">
    <property type="entry name" value="TRANSLATION FACTOR GUF1-RELATED"/>
    <property type="match status" value="1"/>
</dbReference>
<dbReference type="NCBIfam" id="TIGR00231">
    <property type="entry name" value="small_GTP"/>
    <property type="match status" value="1"/>
</dbReference>
<dbReference type="CDD" id="cd01890">
    <property type="entry name" value="LepA"/>
    <property type="match status" value="1"/>
</dbReference>
<evidence type="ECO:0000256" key="2">
    <source>
        <dbReference type="ARBA" id="ARBA00022475"/>
    </source>
</evidence>
<dbReference type="Pfam" id="PF00679">
    <property type="entry name" value="EFG_C"/>
    <property type="match status" value="1"/>
</dbReference>
<dbReference type="EC" id="3.6.5.n1" evidence="11 12"/>
<comment type="catalytic activity">
    <reaction evidence="8 12">
        <text>GTP + H2O = GDP + phosphate + H(+)</text>
        <dbReference type="Rhea" id="RHEA:19669"/>
        <dbReference type="ChEBI" id="CHEBI:15377"/>
        <dbReference type="ChEBI" id="CHEBI:15378"/>
        <dbReference type="ChEBI" id="CHEBI:37565"/>
        <dbReference type="ChEBI" id="CHEBI:43474"/>
        <dbReference type="ChEBI" id="CHEBI:58189"/>
        <dbReference type="EC" id="3.6.5.n1"/>
    </reaction>
</comment>
<dbReference type="Pfam" id="PF14492">
    <property type="entry name" value="EFG_III"/>
    <property type="match status" value="1"/>
</dbReference>
<evidence type="ECO:0000256" key="10">
    <source>
        <dbReference type="ARBA" id="ARBA00061052"/>
    </source>
</evidence>
<dbReference type="FunFam" id="3.30.70.2570:FF:000001">
    <property type="entry name" value="Translation factor GUF1, mitochondrial"/>
    <property type="match status" value="1"/>
</dbReference>
<dbReference type="InterPro" id="IPR005225">
    <property type="entry name" value="Small_GTP-bd"/>
</dbReference>
<dbReference type="FunFam" id="2.40.30.10:FF:000015">
    <property type="entry name" value="Translation factor GUF1, mitochondrial"/>
    <property type="match status" value="1"/>
</dbReference>
<dbReference type="InterPro" id="IPR027417">
    <property type="entry name" value="P-loop_NTPase"/>
</dbReference>
<evidence type="ECO:0000256" key="5">
    <source>
        <dbReference type="ARBA" id="ARBA00022917"/>
    </source>
</evidence>
<dbReference type="CDD" id="cd16260">
    <property type="entry name" value="EF4_III"/>
    <property type="match status" value="1"/>
</dbReference>
<feature type="binding site" evidence="12">
    <location>
        <begin position="17"/>
        <end position="22"/>
    </location>
    <ligand>
        <name>GTP</name>
        <dbReference type="ChEBI" id="CHEBI:37565"/>
    </ligand>
</feature>
<dbReference type="Pfam" id="PF06421">
    <property type="entry name" value="LepA_C"/>
    <property type="match status" value="1"/>
</dbReference>
<keyword evidence="5 12" id="KW-0648">Protein biosynthesis</keyword>
<dbReference type="InterPro" id="IPR041095">
    <property type="entry name" value="EFG_II"/>
</dbReference>
<dbReference type="PROSITE" id="PS00301">
    <property type="entry name" value="G_TR_1"/>
    <property type="match status" value="1"/>
</dbReference>
<dbReference type="NCBIfam" id="TIGR01393">
    <property type="entry name" value="lepA"/>
    <property type="match status" value="1"/>
</dbReference>
<proteinExistence type="inferred from homology"/>
<dbReference type="InterPro" id="IPR031157">
    <property type="entry name" value="G_TR_CS"/>
</dbReference>